<sequence>MSTRARNARTEKQPGFLSNLLFNILLPVIILMQLSSEDRLGPVYALIIGLAFPVGYGLWDLWQRRKINGFSVLGIVSVLLTGGIGLLQLDPKYIAIKEAAVPAVFGLVVWASRYTRFPVVEKILLNRQVLDVDALYARVAERGKSLEFRKTLNYAGNGVAGAFFLSAVLNYFLARAIVVSPAGTEAFNNEIGRMTALSFPVIVLPTMVVMFGAIFYLFYKIKQVTGESIEAFTLDKDAPSENPSEHKES</sequence>
<feature type="transmembrane region" description="Helical" evidence="1">
    <location>
        <begin position="194"/>
        <end position="219"/>
    </location>
</feature>
<evidence type="ECO:0000313" key="3">
    <source>
        <dbReference type="Proteomes" id="UP000288405"/>
    </source>
</evidence>
<feature type="transmembrane region" description="Helical" evidence="1">
    <location>
        <begin position="93"/>
        <end position="112"/>
    </location>
</feature>
<dbReference type="NCBIfam" id="NF041646">
    <property type="entry name" value="VC0807_fam"/>
    <property type="match status" value="1"/>
</dbReference>
<dbReference type="PIRSF" id="PIRSF028137">
    <property type="entry name" value="UCP028137"/>
    <property type="match status" value="1"/>
</dbReference>
<keyword evidence="3" id="KW-1185">Reference proteome</keyword>
<reference evidence="2 3" key="1">
    <citation type="journal article" date="2011" name="Front. Microbiol.">
        <title>Genomic signatures of strain selection and enhancement in Bacillus atrophaeus var. globigii, a historical biowarfare simulant.</title>
        <authorList>
            <person name="Gibbons H.S."/>
            <person name="Broomall S.M."/>
            <person name="McNew L.A."/>
            <person name="Daligault H."/>
            <person name="Chapman C."/>
            <person name="Bruce D."/>
            <person name="Karavis M."/>
            <person name="Krepps M."/>
            <person name="McGregor P.A."/>
            <person name="Hong C."/>
            <person name="Park K.H."/>
            <person name="Akmal A."/>
            <person name="Feldman A."/>
            <person name="Lin J.S."/>
            <person name="Chang W.E."/>
            <person name="Higgs B.W."/>
            <person name="Demirev P."/>
            <person name="Lindquist J."/>
            <person name="Liem A."/>
            <person name="Fochler E."/>
            <person name="Read T.D."/>
            <person name="Tapia R."/>
            <person name="Johnson S."/>
            <person name="Bishop-Lilly K.A."/>
            <person name="Detter C."/>
            <person name="Han C."/>
            <person name="Sozhamannan S."/>
            <person name="Rosenzweig C.N."/>
            <person name="Skowronski E.W."/>
        </authorList>
    </citation>
    <scope>NUCLEOTIDE SEQUENCE [LARGE SCALE GENOMIC DNA]</scope>
    <source>
        <strain evidence="2 3">GYP-17</strain>
    </source>
</reference>
<evidence type="ECO:0000313" key="2">
    <source>
        <dbReference type="EMBL" id="RUO29060.1"/>
    </source>
</evidence>
<protein>
    <submittedName>
        <fullName evidence="2">MFS transporter</fullName>
    </submittedName>
</protein>
<feature type="transmembrane region" description="Helical" evidence="1">
    <location>
        <begin position="41"/>
        <end position="62"/>
    </location>
</feature>
<comment type="caution">
    <text evidence="2">The sequence shown here is derived from an EMBL/GenBank/DDBJ whole genome shotgun (WGS) entry which is preliminary data.</text>
</comment>
<feature type="transmembrane region" description="Helical" evidence="1">
    <location>
        <begin position="69"/>
        <end position="87"/>
    </location>
</feature>
<feature type="transmembrane region" description="Helical" evidence="1">
    <location>
        <begin position="152"/>
        <end position="174"/>
    </location>
</feature>
<evidence type="ECO:0000256" key="1">
    <source>
        <dbReference type="SAM" id="Phobius"/>
    </source>
</evidence>
<dbReference type="AlphaFoldDB" id="A0A432WBR7"/>
<name>A0A432WBR7_9GAMM</name>
<dbReference type="Proteomes" id="UP000288405">
    <property type="component" value="Unassembled WGS sequence"/>
</dbReference>
<dbReference type="RefSeq" id="WP_126777542.1">
    <property type="nucleotide sequence ID" value="NZ_PIPM01000014.1"/>
</dbReference>
<keyword evidence="1" id="KW-0812">Transmembrane</keyword>
<keyword evidence="1" id="KW-0472">Membrane</keyword>
<accession>A0A432WBR7</accession>
<organism evidence="2 3">
    <name type="scientific">Aliidiomarina sanyensis</name>
    <dbReference type="NCBI Taxonomy" id="1249555"/>
    <lineage>
        <taxon>Bacteria</taxon>
        <taxon>Pseudomonadati</taxon>
        <taxon>Pseudomonadota</taxon>
        <taxon>Gammaproteobacteria</taxon>
        <taxon>Alteromonadales</taxon>
        <taxon>Idiomarinaceae</taxon>
        <taxon>Aliidiomarina</taxon>
    </lineage>
</organism>
<keyword evidence="1" id="KW-1133">Transmembrane helix</keyword>
<proteinExistence type="predicted"/>
<dbReference type="OrthoDB" id="188353at2"/>
<dbReference type="EMBL" id="PIPM01000014">
    <property type="protein sequence ID" value="RUO29060.1"/>
    <property type="molecule type" value="Genomic_DNA"/>
</dbReference>
<dbReference type="InterPro" id="IPR016870">
    <property type="entry name" value="UCP028137"/>
</dbReference>
<feature type="transmembrane region" description="Helical" evidence="1">
    <location>
        <begin position="16"/>
        <end position="35"/>
    </location>
</feature>
<gene>
    <name evidence="2" type="ORF">CWE11_10315</name>
</gene>